<reference evidence="2 3" key="1">
    <citation type="submission" date="2016-10" db="EMBL/GenBank/DDBJ databases">
        <authorList>
            <person name="de Groot N.N."/>
        </authorList>
    </citation>
    <scope>NUCLEOTIDE SEQUENCE [LARGE SCALE GENOMIC DNA]</scope>
    <source>
        <strain evidence="2 3">IBRC-M 10780</strain>
    </source>
</reference>
<dbReference type="AlphaFoldDB" id="A0A1I0H7S0"/>
<dbReference type="STRING" id="930131.SAMN05216389_12937"/>
<dbReference type="EMBL" id="FOHE01000029">
    <property type="protein sequence ID" value="SET79806.1"/>
    <property type="molecule type" value="Genomic_DNA"/>
</dbReference>
<dbReference type="InterPro" id="IPR036249">
    <property type="entry name" value="Thioredoxin-like_sf"/>
</dbReference>
<dbReference type="RefSeq" id="WP_090872833.1">
    <property type="nucleotide sequence ID" value="NZ_FOHE01000029.1"/>
</dbReference>
<dbReference type="InterPro" id="IPR002109">
    <property type="entry name" value="Glutaredoxin"/>
</dbReference>
<dbReference type="CDD" id="cd02976">
    <property type="entry name" value="NrdH"/>
    <property type="match status" value="1"/>
</dbReference>
<dbReference type="PROSITE" id="PS51354">
    <property type="entry name" value="GLUTAREDOXIN_2"/>
    <property type="match status" value="1"/>
</dbReference>
<dbReference type="SUPFAM" id="SSF52833">
    <property type="entry name" value="Thioredoxin-like"/>
    <property type="match status" value="1"/>
</dbReference>
<dbReference type="Pfam" id="PF00462">
    <property type="entry name" value="Glutaredoxin"/>
    <property type="match status" value="1"/>
</dbReference>
<organism evidence="2 3">
    <name type="scientific">Oceanobacillus limi</name>
    <dbReference type="NCBI Taxonomy" id="930131"/>
    <lineage>
        <taxon>Bacteria</taxon>
        <taxon>Bacillati</taxon>
        <taxon>Bacillota</taxon>
        <taxon>Bacilli</taxon>
        <taxon>Bacillales</taxon>
        <taxon>Bacillaceae</taxon>
        <taxon>Oceanobacillus</taxon>
    </lineage>
</organism>
<dbReference type="Proteomes" id="UP000198618">
    <property type="component" value="Unassembled WGS sequence"/>
</dbReference>
<keyword evidence="3" id="KW-1185">Reference proteome</keyword>
<evidence type="ECO:0000259" key="1">
    <source>
        <dbReference type="Pfam" id="PF00462"/>
    </source>
</evidence>
<accession>A0A1I0H7S0</accession>
<gene>
    <name evidence="2" type="ORF">SAMN05216389_12937</name>
</gene>
<proteinExistence type="predicted"/>
<protein>
    <submittedName>
        <fullName evidence="2">Thioredoxin reductase (NADPH)</fullName>
    </submittedName>
</protein>
<dbReference type="OrthoDB" id="9795531at2"/>
<evidence type="ECO:0000313" key="3">
    <source>
        <dbReference type="Proteomes" id="UP000198618"/>
    </source>
</evidence>
<sequence length="81" mass="9322">MIENIVTVYISDNCAYCDKLIKTLNNWGIVFEQRNVSLNRDYMKELQEVGIYGTPVTYIRSTGQYILGLQINVMKKALAIE</sequence>
<evidence type="ECO:0000313" key="2">
    <source>
        <dbReference type="EMBL" id="SET79806.1"/>
    </source>
</evidence>
<name>A0A1I0H7S0_9BACI</name>
<dbReference type="Gene3D" id="3.40.30.10">
    <property type="entry name" value="Glutaredoxin"/>
    <property type="match status" value="1"/>
</dbReference>
<feature type="domain" description="Glutaredoxin" evidence="1">
    <location>
        <begin position="6"/>
        <end position="60"/>
    </location>
</feature>